<dbReference type="EMBL" id="RSEB01000001">
    <property type="protein sequence ID" value="RRS01647.1"/>
    <property type="molecule type" value="Genomic_DNA"/>
</dbReference>
<sequence>MPAKSKHMEQRKQRIANAKKNARLAGKLRRRRQLQALGGLLAVAAVLTLVYLWQDGFFKDEEPAGEEVPTSEVSESVDPLATDPAGEGATDAATDGATPTTESSASPTETTE</sequence>
<proteinExistence type="predicted"/>
<gene>
    <name evidence="2" type="ORF">EIW28_02455</name>
</gene>
<comment type="caution">
    <text evidence="2">The sequence shown here is derived from an EMBL/GenBank/DDBJ whole genome shotgun (WGS) entry which is preliminary data.</text>
</comment>
<feature type="region of interest" description="Disordered" evidence="1">
    <location>
        <begin position="62"/>
        <end position="112"/>
    </location>
</feature>
<reference evidence="2 3" key="1">
    <citation type="submission" date="2018-12" db="EMBL/GenBank/DDBJ databases">
        <title>Glycomyces sp. YIM 121974 draft genome.</title>
        <authorList>
            <person name="Li Q."/>
        </authorList>
    </citation>
    <scope>NUCLEOTIDE SEQUENCE [LARGE SCALE GENOMIC DNA]</scope>
    <source>
        <strain evidence="2 3">YIM 121974</strain>
    </source>
</reference>
<dbReference type="AlphaFoldDB" id="A0A426V449"/>
<evidence type="ECO:0000256" key="1">
    <source>
        <dbReference type="SAM" id="MobiDB-lite"/>
    </source>
</evidence>
<dbReference type="Proteomes" id="UP000277256">
    <property type="component" value="Unassembled WGS sequence"/>
</dbReference>
<evidence type="ECO:0000313" key="3">
    <source>
        <dbReference type="Proteomes" id="UP000277256"/>
    </source>
</evidence>
<organism evidence="2 3">
    <name type="scientific">Glycomyces terrestris</name>
    <dbReference type="NCBI Taxonomy" id="2493553"/>
    <lineage>
        <taxon>Bacteria</taxon>
        <taxon>Bacillati</taxon>
        <taxon>Actinomycetota</taxon>
        <taxon>Actinomycetes</taxon>
        <taxon>Glycomycetales</taxon>
        <taxon>Glycomycetaceae</taxon>
        <taxon>Glycomyces</taxon>
    </lineage>
</organism>
<feature type="compositionally biased region" description="Low complexity" evidence="1">
    <location>
        <begin position="66"/>
        <end position="112"/>
    </location>
</feature>
<keyword evidence="3" id="KW-1185">Reference proteome</keyword>
<feature type="region of interest" description="Disordered" evidence="1">
    <location>
        <begin position="1"/>
        <end position="24"/>
    </location>
</feature>
<accession>A0A426V449</accession>
<evidence type="ECO:0000313" key="2">
    <source>
        <dbReference type="EMBL" id="RRS01647.1"/>
    </source>
</evidence>
<feature type="compositionally biased region" description="Basic and acidic residues" evidence="1">
    <location>
        <begin position="1"/>
        <end position="12"/>
    </location>
</feature>
<name>A0A426V449_9ACTN</name>
<dbReference type="RefSeq" id="WP_125246124.1">
    <property type="nucleotide sequence ID" value="NZ_RSEB01000001.1"/>
</dbReference>
<protein>
    <submittedName>
        <fullName evidence="2">Uncharacterized protein</fullName>
    </submittedName>
</protein>